<sequence>MCDDLLVFQVLPHDELMETRKKHRQSHHKKVLPEIYLTRLLSTKGTLQKFLDDLFQAILSIPPDRPPLAVKYFFDFLEEQADKRGITDPDTLHIWKTNRYNFKLNILCRLFTSSLLVNILKNPQFVFDIDKTDHMDACLSVIAQAFIDACSISDLQLGKSTDPRSWAHGDRFCAYVCVCLSLCAAECQCPLLLTNPTHSSNTVTLRHWLCTPAFFPRESTQPRSSFTRTLSELVSLGVMSQKVQHGRSSNSH</sequence>
<dbReference type="GO" id="GO:0007162">
    <property type="term" value="P:negative regulation of cell adhesion"/>
    <property type="evidence" value="ECO:0007669"/>
    <property type="project" value="TreeGrafter"/>
</dbReference>
<dbReference type="InterPro" id="IPR008936">
    <property type="entry name" value="Rho_GTPase_activation_prot"/>
</dbReference>
<gene>
    <name evidence="2" type="ORF">WMY93_020556</name>
</gene>
<dbReference type="GO" id="GO:0002116">
    <property type="term" value="C:semaphorin receptor complex"/>
    <property type="evidence" value="ECO:0007669"/>
    <property type="project" value="TreeGrafter"/>
</dbReference>
<dbReference type="InterPro" id="IPR013548">
    <property type="entry name" value="Plexin_cytoplasmic_RasGAP_dom"/>
</dbReference>
<reference evidence="3" key="1">
    <citation type="submission" date="2024-04" db="EMBL/GenBank/DDBJ databases">
        <title>Salinicola lusitanus LLJ914,a marine bacterium isolated from the Okinawa Trough.</title>
        <authorList>
            <person name="Li J."/>
        </authorList>
    </citation>
    <scope>NUCLEOTIDE SEQUENCE [LARGE SCALE GENOMIC DNA]</scope>
</reference>
<dbReference type="GO" id="GO:0008360">
    <property type="term" value="P:regulation of cell shape"/>
    <property type="evidence" value="ECO:0007669"/>
    <property type="project" value="TreeGrafter"/>
</dbReference>
<feature type="domain" description="Plexin cytoplasmic RasGAP" evidence="1">
    <location>
        <begin position="18"/>
        <end position="160"/>
    </location>
</feature>
<evidence type="ECO:0000259" key="1">
    <source>
        <dbReference type="Pfam" id="PF08337"/>
    </source>
</evidence>
<dbReference type="Proteomes" id="UP001460270">
    <property type="component" value="Unassembled WGS sequence"/>
</dbReference>
<dbReference type="AlphaFoldDB" id="A0AAW0NE01"/>
<dbReference type="PANTHER" id="PTHR22625:SF7">
    <property type="entry name" value="PLEXIN-D1"/>
    <property type="match status" value="1"/>
</dbReference>
<organism evidence="2 3">
    <name type="scientific">Mugilogobius chulae</name>
    <name type="common">yellowstripe goby</name>
    <dbReference type="NCBI Taxonomy" id="88201"/>
    <lineage>
        <taxon>Eukaryota</taxon>
        <taxon>Metazoa</taxon>
        <taxon>Chordata</taxon>
        <taxon>Craniata</taxon>
        <taxon>Vertebrata</taxon>
        <taxon>Euteleostomi</taxon>
        <taxon>Actinopterygii</taxon>
        <taxon>Neopterygii</taxon>
        <taxon>Teleostei</taxon>
        <taxon>Neoteleostei</taxon>
        <taxon>Acanthomorphata</taxon>
        <taxon>Gobiaria</taxon>
        <taxon>Gobiiformes</taxon>
        <taxon>Gobioidei</taxon>
        <taxon>Gobiidae</taxon>
        <taxon>Gobionellinae</taxon>
        <taxon>Mugilogobius</taxon>
    </lineage>
</organism>
<keyword evidence="3" id="KW-1185">Reference proteome</keyword>
<dbReference type="SUPFAM" id="SSF48350">
    <property type="entry name" value="GTPase activation domain, GAP"/>
    <property type="match status" value="1"/>
</dbReference>
<comment type="caution">
    <text evidence="2">The sequence shown here is derived from an EMBL/GenBank/DDBJ whole genome shotgun (WGS) entry which is preliminary data.</text>
</comment>
<dbReference type="GO" id="GO:0050772">
    <property type="term" value="P:positive regulation of axonogenesis"/>
    <property type="evidence" value="ECO:0007669"/>
    <property type="project" value="TreeGrafter"/>
</dbReference>
<dbReference type="GO" id="GO:0043542">
    <property type="term" value="P:endothelial cell migration"/>
    <property type="evidence" value="ECO:0007669"/>
    <property type="project" value="TreeGrafter"/>
</dbReference>
<dbReference type="Pfam" id="PF08337">
    <property type="entry name" value="Plexin_cytopl"/>
    <property type="match status" value="1"/>
</dbReference>
<evidence type="ECO:0000313" key="2">
    <source>
        <dbReference type="EMBL" id="KAK7895231.1"/>
    </source>
</evidence>
<accession>A0AAW0NE01</accession>
<name>A0AAW0NE01_9GOBI</name>
<dbReference type="PANTHER" id="PTHR22625">
    <property type="entry name" value="PLEXIN"/>
    <property type="match status" value="1"/>
</dbReference>
<dbReference type="GO" id="GO:0030334">
    <property type="term" value="P:regulation of cell migration"/>
    <property type="evidence" value="ECO:0007669"/>
    <property type="project" value="TreeGrafter"/>
</dbReference>
<dbReference type="EMBL" id="JBBPFD010000015">
    <property type="protein sequence ID" value="KAK7895231.1"/>
    <property type="molecule type" value="Genomic_DNA"/>
</dbReference>
<evidence type="ECO:0000313" key="3">
    <source>
        <dbReference type="Proteomes" id="UP001460270"/>
    </source>
</evidence>
<dbReference type="Gene3D" id="1.10.506.10">
    <property type="entry name" value="GTPase Activation - p120gap, domain 1"/>
    <property type="match status" value="1"/>
</dbReference>
<protein>
    <recommendedName>
        <fullName evidence="1">Plexin cytoplasmic RasGAP domain-containing protein</fullName>
    </recommendedName>
</protein>
<proteinExistence type="predicted"/>
<dbReference type="GO" id="GO:0017154">
    <property type="term" value="F:semaphorin receptor activity"/>
    <property type="evidence" value="ECO:0007669"/>
    <property type="project" value="InterPro"/>
</dbReference>
<dbReference type="InterPro" id="IPR031148">
    <property type="entry name" value="Plexin"/>
</dbReference>
<dbReference type="GO" id="GO:0005886">
    <property type="term" value="C:plasma membrane"/>
    <property type="evidence" value="ECO:0007669"/>
    <property type="project" value="TreeGrafter"/>
</dbReference>